<feature type="transmembrane region" description="Helical" evidence="1">
    <location>
        <begin position="39"/>
        <end position="57"/>
    </location>
</feature>
<dbReference type="SUPFAM" id="SSF103473">
    <property type="entry name" value="MFS general substrate transporter"/>
    <property type="match status" value="1"/>
</dbReference>
<evidence type="ECO:0000256" key="1">
    <source>
        <dbReference type="SAM" id="Phobius"/>
    </source>
</evidence>
<dbReference type="OrthoDB" id="5243516at2"/>
<dbReference type="KEGG" id="slk:SLUN_01550"/>
<evidence type="ECO:0000313" key="2">
    <source>
        <dbReference type="EMBL" id="AVZ71130.1"/>
    </source>
</evidence>
<reference evidence="2 3" key="1">
    <citation type="submission" date="2018-01" db="EMBL/GenBank/DDBJ databases">
        <title>Complete genome sequence of Streptomyces lunaelactis MM109T, a Ferroverdin A producer isolated from cave moonmilk deposits.</title>
        <authorList>
            <person name="Naome A."/>
            <person name="Martinet L."/>
            <person name="Maciejewska M."/>
            <person name="Anderssen S."/>
            <person name="Adam D."/>
            <person name="Tenconi E."/>
            <person name="Deflandre B."/>
            <person name="Arguelles-Arias A."/>
            <person name="Calusinska M."/>
            <person name="Copieters W."/>
            <person name="Karim L."/>
            <person name="Hanikenne M."/>
            <person name="Baurain D."/>
            <person name="van Wezel G."/>
            <person name="Smargiasso N."/>
            <person name="de Pauw E."/>
            <person name="Delfosse P."/>
            <person name="Rigali S."/>
        </authorList>
    </citation>
    <scope>NUCLEOTIDE SEQUENCE [LARGE SCALE GENOMIC DNA]</scope>
    <source>
        <strain evidence="2 3">MM109</strain>
    </source>
</reference>
<feature type="transmembrane region" description="Helical" evidence="1">
    <location>
        <begin position="69"/>
        <end position="89"/>
    </location>
</feature>
<dbReference type="GeneID" id="55653969"/>
<dbReference type="PANTHER" id="PTHR23542">
    <property type="match status" value="1"/>
</dbReference>
<keyword evidence="3" id="KW-1185">Reference proteome</keyword>
<name>A0A2R4SW83_9ACTN</name>
<dbReference type="EMBL" id="CP026304">
    <property type="protein sequence ID" value="AVZ71130.1"/>
    <property type="molecule type" value="Genomic_DNA"/>
</dbReference>
<protein>
    <submittedName>
        <fullName evidence="2">Uncharacterized protein</fullName>
    </submittedName>
</protein>
<sequence length="112" mass="11596">MAGLTGAAVVLTCPASLRWKATRSARGNCSPLRHRGLRVLFLTLGSAGFSVGALTVWSVAMAEHHNADLLSGLVPAAFSTGSILGGLLYSRRTWRGALTTQLLVSTAGFAIG</sequence>
<keyword evidence="1" id="KW-1133">Transmembrane helix</keyword>
<keyword evidence="1" id="KW-0472">Membrane</keyword>
<proteinExistence type="predicted"/>
<dbReference type="RefSeq" id="WP_108146824.1">
    <property type="nucleotide sequence ID" value="NZ_CP026304.1"/>
</dbReference>
<dbReference type="AlphaFoldDB" id="A0A2R4SW83"/>
<dbReference type="InterPro" id="IPR036259">
    <property type="entry name" value="MFS_trans_sf"/>
</dbReference>
<dbReference type="PANTHER" id="PTHR23542:SF1">
    <property type="entry name" value="MAJOR FACILITATOR SUPERFAMILY (MFS) PROFILE DOMAIN-CONTAINING PROTEIN"/>
    <property type="match status" value="1"/>
</dbReference>
<gene>
    <name evidence="2" type="ORF">SLUN_01550</name>
</gene>
<organism evidence="2 3">
    <name type="scientific">Streptomyces lunaelactis</name>
    <dbReference type="NCBI Taxonomy" id="1535768"/>
    <lineage>
        <taxon>Bacteria</taxon>
        <taxon>Bacillati</taxon>
        <taxon>Actinomycetota</taxon>
        <taxon>Actinomycetes</taxon>
        <taxon>Kitasatosporales</taxon>
        <taxon>Streptomycetaceae</taxon>
        <taxon>Streptomyces</taxon>
    </lineage>
</organism>
<accession>A0A2R4SW83</accession>
<keyword evidence="1" id="KW-0812">Transmembrane</keyword>
<dbReference type="Proteomes" id="UP000244201">
    <property type="component" value="Chromosome"/>
</dbReference>
<evidence type="ECO:0000313" key="3">
    <source>
        <dbReference type="Proteomes" id="UP000244201"/>
    </source>
</evidence>